<evidence type="ECO:0000313" key="3">
    <source>
        <dbReference type="Proteomes" id="UP000184498"/>
    </source>
</evidence>
<proteinExistence type="predicted"/>
<dbReference type="AlphaFoldDB" id="A0A1M6TCK6"/>
<dbReference type="STRING" id="216903.SAMN05444371_2791"/>
<protein>
    <submittedName>
        <fullName evidence="2">Uncharacterized protein</fullName>
    </submittedName>
</protein>
<feature type="signal peptide" evidence="1">
    <location>
        <begin position="1"/>
        <end position="19"/>
    </location>
</feature>
<sequence length="167" mass="19155">MKTLIIIFLVAFSHIIVNAQTFSQIISSLEKYAKDGFKNRLGKKLNDSEDGKTSFYQPNFKLPYGDAQISIEKDRKLCIITWMIPMDKAKAIIPEFEKIMENKTKNDPDYFIENNGSKTQGYELKDLYMADGYTGEDLLMMSAVYSIDQKDASKGNYYIQILGDIEE</sequence>
<reference evidence="3" key="1">
    <citation type="submission" date="2016-11" db="EMBL/GenBank/DDBJ databases">
        <authorList>
            <person name="Varghese N."/>
            <person name="Submissions S."/>
        </authorList>
    </citation>
    <scope>NUCLEOTIDE SEQUENCE [LARGE SCALE GENOMIC DNA]</scope>
    <source>
        <strain evidence="3">DSM 18016</strain>
    </source>
</reference>
<organism evidence="2 3">
    <name type="scientific">Epilithonimonas mollis</name>
    <dbReference type="NCBI Taxonomy" id="216903"/>
    <lineage>
        <taxon>Bacteria</taxon>
        <taxon>Pseudomonadati</taxon>
        <taxon>Bacteroidota</taxon>
        <taxon>Flavobacteriia</taxon>
        <taxon>Flavobacteriales</taxon>
        <taxon>Weeksellaceae</taxon>
        <taxon>Chryseobacterium group</taxon>
        <taxon>Epilithonimonas</taxon>
    </lineage>
</organism>
<keyword evidence="3" id="KW-1185">Reference proteome</keyword>
<keyword evidence="1" id="KW-0732">Signal</keyword>
<gene>
    <name evidence="2" type="ORF">SAMN05444371_2791</name>
</gene>
<dbReference type="Proteomes" id="UP000184498">
    <property type="component" value="Unassembled WGS sequence"/>
</dbReference>
<dbReference type="RefSeq" id="WP_072999087.1">
    <property type="nucleotide sequence ID" value="NZ_FRAM01000003.1"/>
</dbReference>
<accession>A0A1M6TCK6</accession>
<evidence type="ECO:0000256" key="1">
    <source>
        <dbReference type="SAM" id="SignalP"/>
    </source>
</evidence>
<feature type="chain" id="PRO_5012612972" evidence="1">
    <location>
        <begin position="20"/>
        <end position="167"/>
    </location>
</feature>
<evidence type="ECO:0000313" key="2">
    <source>
        <dbReference type="EMBL" id="SHK54737.1"/>
    </source>
</evidence>
<dbReference type="EMBL" id="FRAM01000003">
    <property type="protein sequence ID" value="SHK54737.1"/>
    <property type="molecule type" value="Genomic_DNA"/>
</dbReference>
<name>A0A1M6TCK6_9FLAO</name>